<dbReference type="GO" id="GO:0016787">
    <property type="term" value="F:hydrolase activity"/>
    <property type="evidence" value="ECO:0007669"/>
    <property type="project" value="UniProtKB-KW"/>
</dbReference>
<evidence type="ECO:0000259" key="4">
    <source>
        <dbReference type="Pfam" id="PF07727"/>
    </source>
</evidence>
<feature type="region of interest" description="Disordered" evidence="3">
    <location>
        <begin position="160"/>
        <end position="276"/>
    </location>
</feature>
<accession>A0AAD8R020</accession>
<dbReference type="InterPro" id="IPR039537">
    <property type="entry name" value="Retrotran_Ty1/copia-like"/>
</dbReference>
<dbReference type="InterPro" id="IPR036397">
    <property type="entry name" value="RNaseH_sf"/>
</dbReference>
<feature type="compositionally biased region" description="Basic and acidic residues" evidence="3">
    <location>
        <begin position="244"/>
        <end position="254"/>
    </location>
</feature>
<dbReference type="AlphaFoldDB" id="A0AAD8R020"/>
<dbReference type="SUPFAM" id="SSF53098">
    <property type="entry name" value="Ribonuclease H-like"/>
    <property type="match status" value="1"/>
</dbReference>
<keyword evidence="1" id="KW-0479">Metal-binding</keyword>
<dbReference type="Pfam" id="PF07727">
    <property type="entry name" value="RVT_2"/>
    <property type="match status" value="1"/>
</dbReference>
<proteinExistence type="predicted"/>
<evidence type="ECO:0000256" key="3">
    <source>
        <dbReference type="SAM" id="MobiDB-lite"/>
    </source>
</evidence>
<feature type="domain" description="Reverse transcriptase Ty1/copia-type" evidence="4">
    <location>
        <begin position="409"/>
        <end position="473"/>
    </location>
</feature>
<keyword evidence="2" id="KW-0378">Hydrolase</keyword>
<dbReference type="Gene3D" id="3.30.420.10">
    <property type="entry name" value="Ribonuclease H-like superfamily/Ribonuclease H"/>
    <property type="match status" value="1"/>
</dbReference>
<gene>
    <name evidence="6" type="ORF">QYE76_034965</name>
</gene>
<feature type="compositionally biased region" description="Gly residues" evidence="3">
    <location>
        <begin position="187"/>
        <end position="197"/>
    </location>
</feature>
<dbReference type="EMBL" id="JAUUTY010000007">
    <property type="protein sequence ID" value="KAK1611292.1"/>
    <property type="molecule type" value="Genomic_DNA"/>
</dbReference>
<evidence type="ECO:0000256" key="1">
    <source>
        <dbReference type="ARBA" id="ARBA00022723"/>
    </source>
</evidence>
<dbReference type="PANTHER" id="PTHR42648">
    <property type="entry name" value="TRANSPOSASE, PUTATIVE-RELATED"/>
    <property type="match status" value="1"/>
</dbReference>
<dbReference type="InterPro" id="IPR013103">
    <property type="entry name" value="RVT_2"/>
</dbReference>
<protein>
    <submittedName>
        <fullName evidence="6">Uncharacterized protein</fullName>
    </submittedName>
</protein>
<name>A0AAD8R020_LOLMU</name>
<reference evidence="6" key="1">
    <citation type="submission" date="2023-07" db="EMBL/GenBank/DDBJ databases">
        <title>A chromosome-level genome assembly of Lolium multiflorum.</title>
        <authorList>
            <person name="Chen Y."/>
            <person name="Copetti D."/>
            <person name="Kolliker R."/>
            <person name="Studer B."/>
        </authorList>
    </citation>
    <scope>NUCLEOTIDE SEQUENCE</scope>
    <source>
        <strain evidence="6">02402/16</strain>
        <tissue evidence="6">Leaf</tissue>
    </source>
</reference>
<evidence type="ECO:0000313" key="6">
    <source>
        <dbReference type="EMBL" id="KAK1611292.1"/>
    </source>
</evidence>
<dbReference type="Proteomes" id="UP001231189">
    <property type="component" value="Unassembled WGS sequence"/>
</dbReference>
<dbReference type="PANTHER" id="PTHR42648:SF25">
    <property type="entry name" value="RNA-DIRECTED DNA POLYMERASE"/>
    <property type="match status" value="1"/>
</dbReference>
<feature type="compositionally biased region" description="Low complexity" evidence="3">
    <location>
        <begin position="171"/>
        <end position="186"/>
    </location>
</feature>
<evidence type="ECO:0000259" key="5">
    <source>
        <dbReference type="Pfam" id="PF25597"/>
    </source>
</evidence>
<keyword evidence="7" id="KW-1185">Reference proteome</keyword>
<dbReference type="InterPro" id="IPR012337">
    <property type="entry name" value="RNaseH-like_sf"/>
</dbReference>
<organism evidence="6 7">
    <name type="scientific">Lolium multiflorum</name>
    <name type="common">Italian ryegrass</name>
    <name type="synonym">Lolium perenne subsp. multiflorum</name>
    <dbReference type="NCBI Taxonomy" id="4521"/>
    <lineage>
        <taxon>Eukaryota</taxon>
        <taxon>Viridiplantae</taxon>
        <taxon>Streptophyta</taxon>
        <taxon>Embryophyta</taxon>
        <taxon>Tracheophyta</taxon>
        <taxon>Spermatophyta</taxon>
        <taxon>Magnoliopsida</taxon>
        <taxon>Liliopsida</taxon>
        <taxon>Poales</taxon>
        <taxon>Poaceae</taxon>
        <taxon>BOP clade</taxon>
        <taxon>Pooideae</taxon>
        <taxon>Poodae</taxon>
        <taxon>Poeae</taxon>
        <taxon>Poeae Chloroplast Group 2 (Poeae type)</taxon>
        <taxon>Loliodinae</taxon>
        <taxon>Loliinae</taxon>
        <taxon>Lolium</taxon>
    </lineage>
</organism>
<sequence length="629" mass="68038">MMKSNGLPGKFWGEAVNTAVYLLNRAPTRSMVGGTPYEAWYGRKPSVDHLRTFGCVAYVKTVSSHKRKLVNRSTPMIMTGYEEGSKAYRLCNPSTNKVVVTCDVVFEEDLSWIWDSTEPVHDEIFTVVCNSNSKHADDQSGARTDVLGCDGASRPVRTASTAACTRTGLRGSNSAQPSGSPAASLGAGDGPGSGARGRGSSAPGGASSGGGAAPGGSLARSGGEPTDSSSCVSPHRSLTAVRAQLKDAGQEGRMRPSITSVVRPEGRGGSVVPSGGSLQRVVLSSKEASFGDRSQQIDAWLSRETGAKECPGKESGGCNPGSALVANRLQGLPAVAQATEESVPSSSPTVLERRRLPTPEIFRNVFDLYSPEVLRITCAQGRGGGRCLLTEEPTKFEDANTEECWRRATDDEEVAKFKLHMKEIFKMYDQGLLTYYLRIEVQQKLGEITLCKEAYAKRILENCSMEDCNQTQVLMGPQLGNEGPSSDETSATSGAEEYVVLSLTALKTSRLRPTRARMRRVLNYYPKKELRTVNNPVKMKHKKKCLFIKVPVKTEDADKENCRREAMKKPTKVKLVAWVPRGAAKAMPRKTPAGSSWRIWDPGRSGVHVVLRGVIVSIKHDNTSTASWT</sequence>
<dbReference type="InterPro" id="IPR057670">
    <property type="entry name" value="SH3_retrovirus"/>
</dbReference>
<dbReference type="Pfam" id="PF25597">
    <property type="entry name" value="SH3_retrovirus"/>
    <property type="match status" value="1"/>
</dbReference>
<dbReference type="GO" id="GO:0046872">
    <property type="term" value="F:metal ion binding"/>
    <property type="evidence" value="ECO:0007669"/>
    <property type="project" value="UniProtKB-KW"/>
</dbReference>
<feature type="domain" description="Retroviral polymerase SH3-like" evidence="5">
    <location>
        <begin position="55"/>
        <end position="117"/>
    </location>
</feature>
<dbReference type="GO" id="GO:0003676">
    <property type="term" value="F:nucleic acid binding"/>
    <property type="evidence" value="ECO:0007669"/>
    <property type="project" value="InterPro"/>
</dbReference>
<evidence type="ECO:0000313" key="7">
    <source>
        <dbReference type="Proteomes" id="UP001231189"/>
    </source>
</evidence>
<evidence type="ECO:0000256" key="2">
    <source>
        <dbReference type="ARBA" id="ARBA00022801"/>
    </source>
</evidence>
<comment type="caution">
    <text evidence="6">The sequence shown here is derived from an EMBL/GenBank/DDBJ whole genome shotgun (WGS) entry which is preliminary data.</text>
</comment>